<feature type="transmembrane region" description="Helical" evidence="1">
    <location>
        <begin position="57"/>
        <end position="75"/>
    </location>
</feature>
<keyword evidence="1" id="KW-0812">Transmembrane</keyword>
<evidence type="ECO:0000313" key="2">
    <source>
        <dbReference type="EMBL" id="MFD1044533.1"/>
    </source>
</evidence>
<keyword evidence="3" id="KW-1185">Reference proteome</keyword>
<name>A0ABW3M337_9PSEU</name>
<feature type="transmembrane region" description="Helical" evidence="1">
    <location>
        <begin position="87"/>
        <end position="111"/>
    </location>
</feature>
<dbReference type="Proteomes" id="UP001597045">
    <property type="component" value="Unassembled WGS sequence"/>
</dbReference>
<evidence type="ECO:0000256" key="1">
    <source>
        <dbReference type="SAM" id="Phobius"/>
    </source>
</evidence>
<accession>A0ABW3M337</accession>
<proteinExistence type="predicted"/>
<protein>
    <submittedName>
        <fullName evidence="2">VC0807 family protein</fullName>
    </submittedName>
</protein>
<evidence type="ECO:0000313" key="3">
    <source>
        <dbReference type="Proteomes" id="UP001597045"/>
    </source>
</evidence>
<feature type="transmembrane region" description="Helical" evidence="1">
    <location>
        <begin position="168"/>
        <end position="187"/>
    </location>
</feature>
<feature type="transmembrane region" description="Helical" evidence="1">
    <location>
        <begin position="7"/>
        <end position="24"/>
    </location>
</feature>
<dbReference type="EMBL" id="JBHTIS010000070">
    <property type="protein sequence ID" value="MFD1044533.1"/>
    <property type="molecule type" value="Genomic_DNA"/>
</dbReference>
<reference evidence="3" key="1">
    <citation type="journal article" date="2019" name="Int. J. Syst. Evol. Microbiol.">
        <title>The Global Catalogue of Microorganisms (GCM) 10K type strain sequencing project: providing services to taxonomists for standard genome sequencing and annotation.</title>
        <authorList>
            <consortium name="The Broad Institute Genomics Platform"/>
            <consortium name="The Broad Institute Genome Sequencing Center for Infectious Disease"/>
            <person name="Wu L."/>
            <person name="Ma J."/>
        </authorList>
    </citation>
    <scope>NUCLEOTIDE SEQUENCE [LARGE SCALE GENOMIC DNA]</scope>
    <source>
        <strain evidence="3">JCM 31486</strain>
    </source>
</reference>
<feature type="transmembrane region" description="Helical" evidence="1">
    <location>
        <begin position="132"/>
        <end position="156"/>
    </location>
</feature>
<keyword evidence="1" id="KW-1133">Transmembrane helix</keyword>
<gene>
    <name evidence="2" type="ORF">ACFQ1S_02465</name>
</gene>
<organism evidence="2 3">
    <name type="scientific">Kibdelosporangium lantanae</name>
    <dbReference type="NCBI Taxonomy" id="1497396"/>
    <lineage>
        <taxon>Bacteria</taxon>
        <taxon>Bacillati</taxon>
        <taxon>Actinomycetota</taxon>
        <taxon>Actinomycetes</taxon>
        <taxon>Pseudonocardiales</taxon>
        <taxon>Pseudonocardiaceae</taxon>
        <taxon>Kibdelosporangium</taxon>
    </lineage>
</organism>
<comment type="caution">
    <text evidence="2">The sequence shown here is derived from an EMBL/GenBank/DDBJ whole genome shotgun (WGS) entry which is preliminary data.</text>
</comment>
<keyword evidence="1" id="KW-0472">Membrane</keyword>
<sequence length="197" mass="21262">MRKHLPSITLNVVVPFLIYTIARPHMSSDFLALALASSFSAVYTLAVFAVRRKWDPVGAIAVVTYVVVLTIALLSGGNEFVLKVNDVFITGPIGLAFLVSVLVGRPLHLVIHEFIAKRRGVEVHVRNRRASVITSLLIGAVLTVHAVVVILLAVSLTTPEFVALSRPVGLSIIAVGVLAILGYRRVISARVAQQSQR</sequence>
<dbReference type="NCBIfam" id="NF041646">
    <property type="entry name" value="VC0807_fam"/>
    <property type="match status" value="1"/>
</dbReference>
<feature type="transmembrane region" description="Helical" evidence="1">
    <location>
        <begin position="30"/>
        <end position="50"/>
    </location>
</feature>